<gene>
    <name evidence="4" type="ORF">PBRA_002102</name>
</gene>
<feature type="region of interest" description="Disordered" evidence="2">
    <location>
        <begin position="518"/>
        <end position="548"/>
    </location>
</feature>
<evidence type="ECO:0000313" key="4">
    <source>
        <dbReference type="EMBL" id="CEP01495.1"/>
    </source>
</evidence>
<dbReference type="InterPro" id="IPR051876">
    <property type="entry name" value="ODA-DC/CCD"/>
</dbReference>
<organism evidence="4 5">
    <name type="scientific">Plasmodiophora brassicae</name>
    <name type="common">Clubroot disease agent</name>
    <dbReference type="NCBI Taxonomy" id="37360"/>
    <lineage>
        <taxon>Eukaryota</taxon>
        <taxon>Sar</taxon>
        <taxon>Rhizaria</taxon>
        <taxon>Endomyxa</taxon>
        <taxon>Phytomyxea</taxon>
        <taxon>Plasmodiophorida</taxon>
        <taxon>Plasmodiophoridae</taxon>
        <taxon>Plasmodiophora</taxon>
    </lineage>
</organism>
<dbReference type="OMA" id="NIRCHVE"/>
<keyword evidence="5" id="KW-1185">Reference proteome</keyword>
<protein>
    <recommendedName>
        <fullName evidence="3">ODAD1 central coiled coil region domain-containing protein</fullName>
    </recommendedName>
</protein>
<sequence>MGLFKEKTPTYEDDTTMAVTAKLDQLHRQTRRLEARTVPLNNFTPSVSRMFHGQIDKIKSANFKMQKQLSSDSAHLAWLTEQKACDEAGTDDIDDVRDEWFSSKTQEKQERLDRLEHLAEEFHFGIMERRRQRGGINALQEASDHDMKQINLLEHRLHRARIDFNRQQTSNRAMRQTIHNLRVDKMMVERTISHLLERIDAAMVNISAVVEKAVTLAEGRDQSTQVVADLKRGGDKEHRQFQEQWRDLGRLVAYNAKITAHIQALSDRRLIKEKEKWAQGQEGELRKIMTAGAWDIAKDKACIKLTAAKVDMYKVQFERLCQATGVSSMQDLIAVFEDSEDNNFRQFQAVNYLSNDIEELEQAVTVIRDETSAIEDAKKHGDGGTVVDGVLREKLVSQTVIGNVTGKLHEMQDLLADLDEKKADQARTVVNLRVGLGKILQLFGESADPLATLPVTESSLTAHLGFLEDQVRQLLSDYMTQQNAYKDDIHIRSDFDTTQADDDLVVAAAAAVAVVPPSANDDYESDDSNGGGEFVTAPFITATAPPRR</sequence>
<dbReference type="InterPro" id="IPR049258">
    <property type="entry name" value="ODAD1_CC"/>
</dbReference>
<dbReference type="EMBL" id="CDSF01000112">
    <property type="protein sequence ID" value="CEP01495.1"/>
    <property type="molecule type" value="Genomic_DNA"/>
</dbReference>
<dbReference type="Pfam" id="PF21773">
    <property type="entry name" value="ODAD1_CC"/>
    <property type="match status" value="1"/>
</dbReference>
<dbReference type="OrthoDB" id="6766775at2759"/>
<accession>A0A0G4J1P5</accession>
<dbReference type="Proteomes" id="UP000039324">
    <property type="component" value="Unassembled WGS sequence"/>
</dbReference>
<evidence type="ECO:0000259" key="3">
    <source>
        <dbReference type="Pfam" id="PF21773"/>
    </source>
</evidence>
<dbReference type="STRING" id="37360.A0A0G4J1P5"/>
<evidence type="ECO:0000313" key="5">
    <source>
        <dbReference type="Proteomes" id="UP000039324"/>
    </source>
</evidence>
<dbReference type="AlphaFoldDB" id="A0A0G4J1P5"/>
<proteinExistence type="predicted"/>
<name>A0A0G4J1P5_PLABS</name>
<evidence type="ECO:0000256" key="2">
    <source>
        <dbReference type="SAM" id="MobiDB-lite"/>
    </source>
</evidence>
<keyword evidence="1" id="KW-0175">Coiled coil</keyword>
<dbReference type="PANTHER" id="PTHR21694">
    <property type="entry name" value="COILED-COIL DOMAIN-CONTAINING PROTEIN 63"/>
    <property type="match status" value="1"/>
</dbReference>
<dbReference type="PANTHER" id="PTHR21694:SF18">
    <property type="entry name" value="COILED-COIL DOMAIN-CONTAINING PROTEIN 63"/>
    <property type="match status" value="1"/>
</dbReference>
<reference evidence="4 5" key="1">
    <citation type="submission" date="2015-02" db="EMBL/GenBank/DDBJ databases">
        <authorList>
            <person name="Chooi Y.-H."/>
        </authorList>
    </citation>
    <scope>NUCLEOTIDE SEQUENCE [LARGE SCALE GENOMIC DNA]</scope>
    <source>
        <strain evidence="4">E3</strain>
    </source>
</reference>
<evidence type="ECO:0000256" key="1">
    <source>
        <dbReference type="ARBA" id="ARBA00023054"/>
    </source>
</evidence>
<feature type="domain" description="ODAD1 central coiled coil region" evidence="3">
    <location>
        <begin position="148"/>
        <end position="381"/>
    </location>
</feature>